<feature type="chain" id="PRO_5020493351" evidence="1">
    <location>
        <begin position="37"/>
        <end position="359"/>
    </location>
</feature>
<comment type="caution">
    <text evidence="2">The sequence shown here is derived from an EMBL/GenBank/DDBJ whole genome shotgun (WGS) entry which is preliminary data.</text>
</comment>
<evidence type="ECO:0000313" key="2">
    <source>
        <dbReference type="EMBL" id="THT99293.1"/>
    </source>
</evidence>
<sequence>MTIGPFASINHQLAGVRAAGALLLASCSFATPSAFAQDAFDCTASTNQLLVYCNDFEARVGGYTPSPVYRDMSPDPIATAYGGTEDKDAAATVNGVTGPAFIAQSWTVETLLLNEDNYSTSNASNKYSIGIQQNEGSPAGADSTGGDLVAFTFDAINPDTGDIAPFVELQVDFAPAFLTNFDGTDFRTAWPWGEAPRMKISLFDGQLTTDPGGAAVAHPDLDPAAVSGTPAPLSSQIITGGTPVAAVAPITSPVMVDFRRSTVRLSTAGITDPNGTVTLLMDVLADSTAPVDPNMAGVNFPRKYATFDNLKISVVKAIAPPASSPVAVPTMDIGGLGLLSTLAAVVGAACLRRRSKNMG</sequence>
<dbReference type="Proteomes" id="UP000308917">
    <property type="component" value="Unassembled WGS sequence"/>
</dbReference>
<reference evidence="2 3" key="1">
    <citation type="journal article" date="2015" name="Antonie Van Leeuwenhoek">
        <title>Lampropedia puyangensis sp. nov., isolated from symptomatic bark of Populus ? euramericana canker and emended description of Lampropedia hyalina (Ehrenberg 1832) Lee et al. 2004.</title>
        <authorList>
            <person name="Li Y."/>
            <person name="Wang T."/>
            <person name="Piao C.G."/>
            <person name="Wang L.F."/>
            <person name="Tian G.Z."/>
            <person name="Zhu T.H."/>
            <person name="Guo M.W."/>
        </authorList>
    </citation>
    <scope>NUCLEOTIDE SEQUENCE [LARGE SCALE GENOMIC DNA]</scope>
    <source>
        <strain evidence="2 3">2-bin</strain>
    </source>
</reference>
<name>A0A4S8EZY1_9BURK</name>
<keyword evidence="1" id="KW-0732">Signal</keyword>
<feature type="signal peptide" evidence="1">
    <location>
        <begin position="1"/>
        <end position="36"/>
    </location>
</feature>
<proteinExistence type="predicted"/>
<evidence type="ECO:0000256" key="1">
    <source>
        <dbReference type="SAM" id="SignalP"/>
    </source>
</evidence>
<dbReference type="AlphaFoldDB" id="A0A4S8EZY1"/>
<organism evidence="2 3">
    <name type="scientific">Lampropedia puyangensis</name>
    <dbReference type="NCBI Taxonomy" id="1330072"/>
    <lineage>
        <taxon>Bacteria</taxon>
        <taxon>Pseudomonadati</taxon>
        <taxon>Pseudomonadota</taxon>
        <taxon>Betaproteobacteria</taxon>
        <taxon>Burkholderiales</taxon>
        <taxon>Comamonadaceae</taxon>
        <taxon>Lampropedia</taxon>
    </lineage>
</organism>
<protein>
    <submittedName>
        <fullName evidence="2">IPTL-CTERM sorting domain-containing protein</fullName>
    </submittedName>
</protein>
<gene>
    <name evidence="2" type="ORF">E9531_12915</name>
</gene>
<dbReference type="EMBL" id="STFG01000015">
    <property type="protein sequence ID" value="THT99293.1"/>
    <property type="molecule type" value="Genomic_DNA"/>
</dbReference>
<dbReference type="RefSeq" id="WP_136574187.1">
    <property type="nucleotide sequence ID" value="NZ_STFG01000015.1"/>
</dbReference>
<dbReference type="InterPro" id="IPR026442">
    <property type="entry name" value="IPTL_CTERM"/>
</dbReference>
<keyword evidence="3" id="KW-1185">Reference proteome</keyword>
<dbReference type="NCBIfam" id="TIGR04174">
    <property type="entry name" value="IPTL_CTERM"/>
    <property type="match status" value="1"/>
</dbReference>
<accession>A0A4S8EZY1</accession>
<evidence type="ECO:0000313" key="3">
    <source>
        <dbReference type="Proteomes" id="UP000308917"/>
    </source>
</evidence>